<protein>
    <submittedName>
        <fullName evidence="3">TROVE domain-containing protein</fullName>
    </submittedName>
</protein>
<evidence type="ECO:0000313" key="2">
    <source>
        <dbReference type="Proteomes" id="UP000036681"/>
    </source>
</evidence>
<dbReference type="Proteomes" id="UP000036681">
    <property type="component" value="Unplaced"/>
</dbReference>
<evidence type="ECO:0000313" key="3">
    <source>
        <dbReference type="WBParaSite" id="ALUE_0002272201-mRNA-1"/>
    </source>
</evidence>
<keyword evidence="2" id="KW-1185">Reference proteome</keyword>
<feature type="domain" description="Protein UNC80 C-terminal" evidence="1">
    <location>
        <begin position="49"/>
        <end position="113"/>
    </location>
</feature>
<reference evidence="3" key="1">
    <citation type="submission" date="2017-02" db="UniProtKB">
        <authorList>
            <consortium name="WormBaseParasite"/>
        </authorList>
    </citation>
    <scope>IDENTIFICATION</scope>
</reference>
<evidence type="ECO:0000259" key="1">
    <source>
        <dbReference type="Pfam" id="PF20262"/>
    </source>
</evidence>
<dbReference type="Pfam" id="PF20262">
    <property type="entry name" value="UNC80_C"/>
    <property type="match status" value="2"/>
</dbReference>
<dbReference type="InterPro" id="IPR046460">
    <property type="entry name" value="UNC80_C"/>
</dbReference>
<organism evidence="2 3">
    <name type="scientific">Ascaris lumbricoides</name>
    <name type="common">Giant roundworm</name>
    <dbReference type="NCBI Taxonomy" id="6252"/>
    <lineage>
        <taxon>Eukaryota</taxon>
        <taxon>Metazoa</taxon>
        <taxon>Ecdysozoa</taxon>
        <taxon>Nematoda</taxon>
        <taxon>Chromadorea</taxon>
        <taxon>Rhabditida</taxon>
        <taxon>Spirurina</taxon>
        <taxon>Ascaridomorpha</taxon>
        <taxon>Ascaridoidea</taxon>
        <taxon>Ascarididae</taxon>
        <taxon>Ascaris</taxon>
    </lineage>
</organism>
<feature type="domain" description="Protein UNC80 C-terminal" evidence="1">
    <location>
        <begin position="131"/>
        <end position="289"/>
    </location>
</feature>
<dbReference type="PANTHER" id="PTHR31781">
    <property type="entry name" value="UNC80"/>
    <property type="match status" value="1"/>
</dbReference>
<dbReference type="GO" id="GO:0055080">
    <property type="term" value="P:monoatomic cation homeostasis"/>
    <property type="evidence" value="ECO:0007669"/>
    <property type="project" value="TreeGrafter"/>
</dbReference>
<accession>A0A0M3IVE4</accession>
<dbReference type="GO" id="GO:0034703">
    <property type="term" value="C:cation channel complex"/>
    <property type="evidence" value="ECO:0007669"/>
    <property type="project" value="TreeGrafter"/>
</dbReference>
<dbReference type="GO" id="GO:0030424">
    <property type="term" value="C:axon"/>
    <property type="evidence" value="ECO:0007669"/>
    <property type="project" value="TreeGrafter"/>
</dbReference>
<dbReference type="GO" id="GO:0005261">
    <property type="term" value="F:monoatomic cation channel activity"/>
    <property type="evidence" value="ECO:0007669"/>
    <property type="project" value="TreeGrafter"/>
</dbReference>
<proteinExistence type="predicted"/>
<name>A0A0M3IVE4_ASCLU</name>
<sequence length="306" mass="35178">MATSNADRFRQYFGIDSIPNDEEAISRCVLPHSLEEFERNSTKEKKSATGWENAGNSEMQREMFRRPRDAMLVLAATFIDKATPRLKELAKLTSSAEHVKIPEVFDHKCHVFLFSERNSTKEKKSATGWENAGNSEMQREMFRRPRDAVLVLAATFIDKATPRLKELAKLTSSAEHVKIPEVFDHKCHVKLSEIALSLLKVAPYDLNTMACLGLQKYFTSILPVTDWSVEGNRSALNIILRRFYKTIQKIGKKLTLRRRTNWTALSNWLSGLYQTPSAYPYIAHLHPLKVRVFFFETQKKGFLDSF</sequence>
<dbReference type="AlphaFoldDB" id="A0A0M3IVE4"/>
<dbReference type="WBParaSite" id="ALUE_0002272201-mRNA-1">
    <property type="protein sequence ID" value="ALUE_0002272201-mRNA-1"/>
    <property type="gene ID" value="ALUE_0002272201"/>
</dbReference>
<dbReference type="PANTHER" id="PTHR31781:SF1">
    <property type="entry name" value="PROTEIN UNC-80 HOMOLOG"/>
    <property type="match status" value="1"/>
</dbReference>